<feature type="transmembrane region" description="Helical" evidence="5">
    <location>
        <begin position="54"/>
        <end position="74"/>
    </location>
</feature>
<name>A0A0D7AQK8_9AGAR</name>
<keyword evidence="4 5" id="KW-0472">Membrane</keyword>
<feature type="transmembrane region" description="Helical" evidence="5">
    <location>
        <begin position="421"/>
        <end position="444"/>
    </location>
</feature>
<gene>
    <name evidence="7" type="ORF">FISHEDRAFT_54821</name>
</gene>
<evidence type="ECO:0000259" key="6">
    <source>
        <dbReference type="PROSITE" id="PS50850"/>
    </source>
</evidence>
<dbReference type="InterPro" id="IPR011701">
    <property type="entry name" value="MFS"/>
</dbReference>
<dbReference type="Pfam" id="PF07690">
    <property type="entry name" value="MFS_1"/>
    <property type="match status" value="1"/>
</dbReference>
<feature type="transmembrane region" description="Helical" evidence="5">
    <location>
        <begin position="151"/>
        <end position="172"/>
    </location>
</feature>
<protein>
    <submittedName>
        <fullName evidence="7">MFS general substrate transporter</fullName>
    </submittedName>
</protein>
<feature type="transmembrane region" description="Helical" evidence="5">
    <location>
        <begin position="94"/>
        <end position="114"/>
    </location>
</feature>
<dbReference type="GO" id="GO:0005886">
    <property type="term" value="C:plasma membrane"/>
    <property type="evidence" value="ECO:0007669"/>
    <property type="project" value="TreeGrafter"/>
</dbReference>
<accession>A0A0D7AQK8</accession>
<sequence length="533" mass="58882">MSTPHGIRSGEVTAVEHGDTLDVRTQPHGKDVVYVEFEKNDPRNPFSFSKSKKWAILLMACFSTLLVGLSNASYNMGFPSMIPELGCTQLQATAGLSLFALGFGLVPLVSASLSEEFGRQPLYVISAIGFALMFLMEALGNNIETILIARFVQGCFASTGSTMVGGTVADIFEPPERGLPMSVFACISLGSTGLGPAFAGWVEMNPRLRWRWIPWILLIISGVYALLVPVVLRETRSEVLLSRIAARKRKETGDNRYRTRADNERPPLRSLLKTSVTRSVRLLLTEPIVLFLSLWVGFAWGVMYVMMESISDVFEQLHGFNQGEVGLVFLATTVGPVLGLACNFVQERLYEKYSPMRGVEARLYQAIAGAWLAPIAMFIYAWTAYTSVNWIAQAIAIALFMWATFTIFVSSFVYTADCYGIFASSALAGNGLLRNLMGMAFPLFTHQMYDNLGYQWANTMFAFIAMAMVPIPVVLFKYGPRIRAHSPFCQVVMAQEARQSASAKYLTSDAERGAAWDEKGGTTHAKHDVPENK</sequence>
<dbReference type="Gene3D" id="1.20.1250.20">
    <property type="entry name" value="MFS general substrate transporter like domains"/>
    <property type="match status" value="1"/>
</dbReference>
<dbReference type="InterPro" id="IPR036259">
    <property type="entry name" value="MFS_trans_sf"/>
</dbReference>
<feature type="transmembrane region" description="Helical" evidence="5">
    <location>
        <begin position="366"/>
        <end position="385"/>
    </location>
</feature>
<feature type="transmembrane region" description="Helical" evidence="5">
    <location>
        <begin position="212"/>
        <end position="232"/>
    </location>
</feature>
<feature type="transmembrane region" description="Helical" evidence="5">
    <location>
        <begin position="288"/>
        <end position="307"/>
    </location>
</feature>
<reference evidence="7 8" key="1">
    <citation type="journal article" date="2015" name="Fungal Genet. Biol.">
        <title>Evolution of novel wood decay mechanisms in Agaricales revealed by the genome sequences of Fistulina hepatica and Cylindrobasidium torrendii.</title>
        <authorList>
            <person name="Floudas D."/>
            <person name="Held B.W."/>
            <person name="Riley R."/>
            <person name="Nagy L.G."/>
            <person name="Koehler G."/>
            <person name="Ransdell A.S."/>
            <person name="Younus H."/>
            <person name="Chow J."/>
            <person name="Chiniquy J."/>
            <person name="Lipzen A."/>
            <person name="Tritt A."/>
            <person name="Sun H."/>
            <person name="Haridas S."/>
            <person name="LaButti K."/>
            <person name="Ohm R.A."/>
            <person name="Kues U."/>
            <person name="Blanchette R.A."/>
            <person name="Grigoriev I.V."/>
            <person name="Minto R.E."/>
            <person name="Hibbett D.S."/>
        </authorList>
    </citation>
    <scope>NUCLEOTIDE SEQUENCE [LARGE SCALE GENOMIC DNA]</scope>
    <source>
        <strain evidence="7 8">ATCC 64428</strain>
    </source>
</reference>
<evidence type="ECO:0000256" key="2">
    <source>
        <dbReference type="ARBA" id="ARBA00022692"/>
    </source>
</evidence>
<evidence type="ECO:0000313" key="8">
    <source>
        <dbReference type="Proteomes" id="UP000054144"/>
    </source>
</evidence>
<feature type="transmembrane region" description="Helical" evidence="5">
    <location>
        <begin position="121"/>
        <end position="139"/>
    </location>
</feature>
<keyword evidence="2 5" id="KW-0812">Transmembrane</keyword>
<evidence type="ECO:0000256" key="3">
    <source>
        <dbReference type="ARBA" id="ARBA00022989"/>
    </source>
</evidence>
<dbReference type="PANTHER" id="PTHR23502:SF134">
    <property type="entry name" value="MAJOR FACILITATOR SUPERFAMILY (MFS) PROFILE DOMAIN-CONTAINING PROTEIN-RELATED"/>
    <property type="match status" value="1"/>
</dbReference>
<feature type="transmembrane region" description="Helical" evidence="5">
    <location>
        <begin position="456"/>
        <end position="476"/>
    </location>
</feature>
<evidence type="ECO:0000256" key="4">
    <source>
        <dbReference type="ARBA" id="ARBA00023136"/>
    </source>
</evidence>
<keyword evidence="3 5" id="KW-1133">Transmembrane helix</keyword>
<feature type="transmembrane region" description="Helical" evidence="5">
    <location>
        <begin position="179"/>
        <end position="200"/>
    </location>
</feature>
<dbReference type="AlphaFoldDB" id="A0A0D7AQK8"/>
<dbReference type="FunFam" id="1.20.1250.20:FF:000082">
    <property type="entry name" value="MFS multidrug transporter, putative"/>
    <property type="match status" value="1"/>
</dbReference>
<feature type="domain" description="Major facilitator superfamily (MFS) profile" evidence="6">
    <location>
        <begin position="56"/>
        <end position="483"/>
    </location>
</feature>
<evidence type="ECO:0000256" key="1">
    <source>
        <dbReference type="ARBA" id="ARBA00004141"/>
    </source>
</evidence>
<evidence type="ECO:0000256" key="5">
    <source>
        <dbReference type="SAM" id="Phobius"/>
    </source>
</evidence>
<comment type="subcellular location">
    <subcellularLocation>
        <location evidence="1">Membrane</location>
        <topology evidence="1">Multi-pass membrane protein</topology>
    </subcellularLocation>
</comment>
<keyword evidence="8" id="KW-1185">Reference proteome</keyword>
<dbReference type="EMBL" id="KN881581">
    <property type="protein sequence ID" value="KIY54024.1"/>
    <property type="molecule type" value="Genomic_DNA"/>
</dbReference>
<dbReference type="CDD" id="cd17323">
    <property type="entry name" value="MFS_Tpo1_MDR_like"/>
    <property type="match status" value="1"/>
</dbReference>
<dbReference type="PANTHER" id="PTHR23502">
    <property type="entry name" value="MAJOR FACILITATOR SUPERFAMILY"/>
    <property type="match status" value="1"/>
</dbReference>
<evidence type="ECO:0000313" key="7">
    <source>
        <dbReference type="EMBL" id="KIY54024.1"/>
    </source>
</evidence>
<proteinExistence type="predicted"/>
<dbReference type="GO" id="GO:0022857">
    <property type="term" value="F:transmembrane transporter activity"/>
    <property type="evidence" value="ECO:0007669"/>
    <property type="project" value="InterPro"/>
</dbReference>
<feature type="transmembrane region" description="Helical" evidence="5">
    <location>
        <begin position="327"/>
        <end position="345"/>
    </location>
</feature>
<dbReference type="PROSITE" id="PS50850">
    <property type="entry name" value="MFS"/>
    <property type="match status" value="1"/>
</dbReference>
<dbReference type="Proteomes" id="UP000054144">
    <property type="component" value="Unassembled WGS sequence"/>
</dbReference>
<dbReference type="SUPFAM" id="SSF103473">
    <property type="entry name" value="MFS general substrate transporter"/>
    <property type="match status" value="1"/>
</dbReference>
<organism evidence="7 8">
    <name type="scientific">Fistulina hepatica ATCC 64428</name>
    <dbReference type="NCBI Taxonomy" id="1128425"/>
    <lineage>
        <taxon>Eukaryota</taxon>
        <taxon>Fungi</taxon>
        <taxon>Dikarya</taxon>
        <taxon>Basidiomycota</taxon>
        <taxon>Agaricomycotina</taxon>
        <taxon>Agaricomycetes</taxon>
        <taxon>Agaricomycetidae</taxon>
        <taxon>Agaricales</taxon>
        <taxon>Fistulinaceae</taxon>
        <taxon>Fistulina</taxon>
    </lineage>
</organism>
<feature type="transmembrane region" description="Helical" evidence="5">
    <location>
        <begin position="391"/>
        <end position="414"/>
    </location>
</feature>
<dbReference type="OrthoDB" id="5376138at2759"/>
<dbReference type="InterPro" id="IPR020846">
    <property type="entry name" value="MFS_dom"/>
</dbReference>